<reference evidence="1 2" key="1">
    <citation type="submission" date="2019-07" db="EMBL/GenBank/DDBJ databases">
        <title>Draft genome sequences of 15 bacterial species constituting the stable defined intestinal microbiota of the GM15 gnotobiotic mouse model.</title>
        <authorList>
            <person name="Elie C."/>
            <person name="Mathieu A."/>
            <person name="Saliou A."/>
            <person name="Darnaud M."/>
            <person name="Leulier F."/>
            <person name="Tamellini A."/>
        </authorList>
    </citation>
    <scope>NUCLEOTIDE SEQUENCE [LARGE SCALE GENOMIC DNA]</scope>
    <source>
        <strain evidence="2">ASF 502</strain>
    </source>
</reference>
<comment type="caution">
    <text evidence="1">The sequence shown here is derived from an EMBL/GenBank/DDBJ whole genome shotgun (WGS) entry which is preliminary data.</text>
</comment>
<gene>
    <name evidence="1" type="ORF">FMM80_08250</name>
</gene>
<protein>
    <recommendedName>
        <fullName evidence="3">CDP-Glycerol:Poly(Glycerophosphate) glycerophosphotransferase</fullName>
    </recommendedName>
</protein>
<name>A0A9X5C604_9FIRM</name>
<dbReference type="AlphaFoldDB" id="A0A9X5C604"/>
<evidence type="ECO:0008006" key="3">
    <source>
        <dbReference type="Google" id="ProtNLM"/>
    </source>
</evidence>
<dbReference type="Proteomes" id="UP000474104">
    <property type="component" value="Unassembled WGS sequence"/>
</dbReference>
<evidence type="ECO:0000313" key="1">
    <source>
        <dbReference type="EMBL" id="NDO68669.1"/>
    </source>
</evidence>
<organism evidence="1 2">
    <name type="scientific">Schaedlerella arabinosiphila</name>
    <dbReference type="NCBI Taxonomy" id="2044587"/>
    <lineage>
        <taxon>Bacteria</taxon>
        <taxon>Bacillati</taxon>
        <taxon>Bacillota</taxon>
        <taxon>Clostridia</taxon>
        <taxon>Lachnospirales</taxon>
        <taxon>Lachnospiraceae</taxon>
        <taxon>Schaedlerella</taxon>
    </lineage>
</organism>
<proteinExistence type="predicted"/>
<dbReference type="EMBL" id="VIRB01000054">
    <property type="protein sequence ID" value="NDO68669.1"/>
    <property type="molecule type" value="Genomic_DNA"/>
</dbReference>
<sequence length="443" mass="51975">MRKQAKKQLCESMEYLIHTAETIGDLLGRLSREQATDILAQMQELVIHAGETIETTGNDCVEIIEKLENACEIIYQLSGSLDEFKARIHLMKELKELFDAVHNEIRRNIPEKLEILFLPYQVSMWDSLESVWQAAKDRDDMDCYVVPIPFYDVLPDNSLGNIHYEGDRYPDYVPVTSYLKYSIEARRPDVIFFHNPYDEYNRVTRIPEQYYSKNLKKSTDMLVYVPYFVSEEDGPAEYQCYTSGVLFADRVIVQPGSIYKKYCRVYTNVVRHNGLEHTLIPAEQKFLPLGSPKFDKVLNMKYELEDLPEAWQKVIRKPDGSRKKILLYNLSISPMLENREQTLKKLDNVFQFFRERREELVLLWRPHPLLTKTIESMVPWLLDAYMQRVRQFQEEGWGIYDETPDPNLAMVLSDGYYGDMSSLVTTYRETGKPILLQDAYILD</sequence>
<evidence type="ECO:0000313" key="2">
    <source>
        <dbReference type="Proteomes" id="UP000474104"/>
    </source>
</evidence>
<dbReference type="RefSeq" id="WP_162205484.1">
    <property type="nucleotide sequence ID" value="NZ_VIRB01000054.1"/>
</dbReference>
<accession>A0A9X5C604</accession>